<dbReference type="EMBL" id="JBHSYQ010000008">
    <property type="protein sequence ID" value="MFC6998793.1"/>
    <property type="molecule type" value="Genomic_DNA"/>
</dbReference>
<protein>
    <submittedName>
        <fullName evidence="1">Uncharacterized protein</fullName>
    </submittedName>
</protein>
<comment type="caution">
    <text evidence="1">The sequence shown here is derived from an EMBL/GenBank/DDBJ whole genome shotgun (WGS) entry which is preliminary data.</text>
</comment>
<gene>
    <name evidence="1" type="ORF">ACFQHR_14245</name>
</gene>
<organism evidence="1 2">
    <name type="scientific">Rufibacter roseus</name>
    <dbReference type="NCBI Taxonomy" id="1567108"/>
    <lineage>
        <taxon>Bacteria</taxon>
        <taxon>Pseudomonadati</taxon>
        <taxon>Bacteroidota</taxon>
        <taxon>Cytophagia</taxon>
        <taxon>Cytophagales</taxon>
        <taxon>Hymenobacteraceae</taxon>
        <taxon>Rufibacter</taxon>
    </lineage>
</organism>
<name>A0ABW2DQK0_9BACT</name>
<proteinExistence type="predicted"/>
<evidence type="ECO:0000313" key="2">
    <source>
        <dbReference type="Proteomes" id="UP001596405"/>
    </source>
</evidence>
<reference evidence="2" key="1">
    <citation type="journal article" date="2019" name="Int. J. Syst. Evol. Microbiol.">
        <title>The Global Catalogue of Microorganisms (GCM) 10K type strain sequencing project: providing services to taxonomists for standard genome sequencing and annotation.</title>
        <authorList>
            <consortium name="The Broad Institute Genomics Platform"/>
            <consortium name="The Broad Institute Genome Sequencing Center for Infectious Disease"/>
            <person name="Wu L."/>
            <person name="Ma J."/>
        </authorList>
    </citation>
    <scope>NUCLEOTIDE SEQUENCE [LARGE SCALE GENOMIC DNA]</scope>
    <source>
        <strain evidence="2">CGMCC 4.7393</strain>
    </source>
</reference>
<evidence type="ECO:0000313" key="1">
    <source>
        <dbReference type="EMBL" id="MFC6998793.1"/>
    </source>
</evidence>
<keyword evidence="2" id="KW-1185">Reference proteome</keyword>
<sequence>MHCCGEFVLLQSPPSFFISVYGLFSEKERENSLPNFLSNILLSVFELFSGNQAENALPIRRFASVADKSFCSNATSIPLLRLLLLLKVKVGRRFISFAKVI</sequence>
<accession>A0ABW2DQK0</accession>
<dbReference type="Proteomes" id="UP001596405">
    <property type="component" value="Unassembled WGS sequence"/>
</dbReference>
<dbReference type="RefSeq" id="WP_153042304.1">
    <property type="nucleotide sequence ID" value="NZ_JBHSYQ010000008.1"/>
</dbReference>